<dbReference type="PANTHER" id="PTHR15073">
    <property type="entry name" value="MICROTUBULE-ASSOCIATED PROTEIN"/>
    <property type="match status" value="1"/>
</dbReference>
<dbReference type="GO" id="GO:0000226">
    <property type="term" value="P:microtubule cytoskeleton organization"/>
    <property type="evidence" value="ECO:0007669"/>
    <property type="project" value="TreeGrafter"/>
</dbReference>
<feature type="region of interest" description="Disordered" evidence="4">
    <location>
        <begin position="155"/>
        <end position="174"/>
    </location>
</feature>
<accession>A0A4Z2DF36</accession>
<feature type="compositionally biased region" description="Polar residues" evidence="4">
    <location>
        <begin position="251"/>
        <end position="266"/>
    </location>
</feature>
<feature type="region of interest" description="Disordered" evidence="4">
    <location>
        <begin position="991"/>
        <end position="1015"/>
    </location>
</feature>
<dbReference type="EMBL" id="SKCS01000157">
    <property type="protein sequence ID" value="TNN15081.1"/>
    <property type="molecule type" value="Genomic_DNA"/>
</dbReference>
<feature type="region of interest" description="Disordered" evidence="4">
    <location>
        <begin position="902"/>
        <end position="925"/>
    </location>
</feature>
<feature type="region of interest" description="Disordered" evidence="4">
    <location>
        <begin position="378"/>
        <end position="407"/>
    </location>
</feature>
<comment type="caution">
    <text evidence="5">The sequence shown here is derived from an EMBL/GenBank/DDBJ whole genome shotgun (WGS) entry which is preliminary data.</text>
</comment>
<feature type="compositionally biased region" description="Polar residues" evidence="4">
    <location>
        <begin position="420"/>
        <end position="439"/>
    </location>
</feature>
<protein>
    <recommendedName>
        <fullName evidence="7">Ensconsin (Microtubule-associated protein 7)</fullName>
    </recommendedName>
</protein>
<evidence type="ECO:0000256" key="2">
    <source>
        <dbReference type="ARBA" id="ARBA00023054"/>
    </source>
</evidence>
<dbReference type="Proteomes" id="UP000311919">
    <property type="component" value="Unassembled WGS sequence"/>
</dbReference>
<feature type="coiled-coil region" evidence="3">
    <location>
        <begin position="586"/>
        <end position="687"/>
    </location>
</feature>
<feature type="region of interest" description="Disordered" evidence="4">
    <location>
        <begin position="307"/>
        <end position="342"/>
    </location>
</feature>
<keyword evidence="6" id="KW-1185">Reference proteome</keyword>
<dbReference type="PANTHER" id="PTHR15073:SF1">
    <property type="entry name" value="RETICULOCYTE-BINDING PROTEIN HOMOLOG 2A"/>
    <property type="match status" value="1"/>
</dbReference>
<keyword evidence="2 3" id="KW-0175">Coiled coil</keyword>
<evidence type="ECO:0000313" key="6">
    <source>
        <dbReference type="Proteomes" id="UP000311919"/>
    </source>
</evidence>
<feature type="compositionally biased region" description="Polar residues" evidence="4">
    <location>
        <begin position="1"/>
        <end position="10"/>
    </location>
</feature>
<organism evidence="5 6">
    <name type="scientific">Schistosoma japonicum</name>
    <name type="common">Blood fluke</name>
    <dbReference type="NCBI Taxonomy" id="6182"/>
    <lineage>
        <taxon>Eukaryota</taxon>
        <taxon>Metazoa</taxon>
        <taxon>Spiralia</taxon>
        <taxon>Lophotrochozoa</taxon>
        <taxon>Platyhelminthes</taxon>
        <taxon>Trematoda</taxon>
        <taxon>Digenea</taxon>
        <taxon>Strigeidida</taxon>
        <taxon>Schistosomatoidea</taxon>
        <taxon>Schistosomatidae</taxon>
        <taxon>Schistosoma</taxon>
    </lineage>
</organism>
<feature type="compositionally biased region" description="Polar residues" evidence="4">
    <location>
        <begin position="17"/>
        <end position="28"/>
    </location>
</feature>
<evidence type="ECO:0000256" key="4">
    <source>
        <dbReference type="SAM" id="MobiDB-lite"/>
    </source>
</evidence>
<feature type="compositionally biased region" description="Polar residues" evidence="4">
    <location>
        <begin position="1001"/>
        <end position="1015"/>
    </location>
</feature>
<feature type="region of interest" description="Disordered" evidence="4">
    <location>
        <begin position="1"/>
        <end position="59"/>
    </location>
</feature>
<feature type="region of interest" description="Disordered" evidence="4">
    <location>
        <begin position="245"/>
        <end position="266"/>
    </location>
</feature>
<dbReference type="AlphaFoldDB" id="A0A4Z2DF36"/>
<feature type="compositionally biased region" description="Polar residues" evidence="4">
    <location>
        <begin position="161"/>
        <end position="174"/>
    </location>
</feature>
<dbReference type="STRING" id="6182.A0A4Z2DF36"/>
<sequence>MELNGVQNQPTDDEQVPNGSLTTGSGSAHQDPDLTRPSSADSSQLHRAPSNQSSNASLSIEERLRRVRAAEKLKQQQRYAAYIEAQQQAEMARMRQQEERRRKIEEMRQKEQTRRLSALERRAALELSNQARIERLRERSANRSGNNTFRRRFTEHDHSGRTASASPSLGMSRNPSSLMTTSCVVAFGSSAPRSICTQPSAAALRLKQAFEARLASYLTGRHSGCFFTAAATPYYSCFIDPSHGPRPPTSVYKSRPSSRGVTQSRRAVSAHAYVLRQTKSSCTRVTHARRQQNSLTNKYTTFKSGRSLISKDSKSPNTATVPDGHNFESNQTSEVISSRSNSSNECDKIGRFNHHGKVVTKHSTVAANCSKIKEDTALLKNMVPPSDSTSSTRSSSVERRSRQPNISVFERLASMSRSVTTAGSASANKTNLAHSSVSTVHVAKRPGNIRESKRTGSSTMPPMMSKSVSGDALHQRHQKKPVLPSKPLSPTSYPTKIQEPETAISSHPQVPQSLSASESEINAKVAEVASTVTMPCNYSPTSPLSQVDTVKEETGVITTQLGPIKAETHGSGEGAVLKENEAAIYRAKLIEQRRLAKERMEEEQRRLEEENRIRRMQQEQARLAAEEETRLKVEQAAREAEEARLKEEQAAREAEEAQRAKEAEEVARAQAEEAERLEKLKRIEEERVLRKKKLDSIMSRVKRPVSTAKLGSEVVSESESAPNLQSTDITQLSSVPDTTCVSPDKVSHPEPSLDVQVPEIETKSSDTHTILNGRVTFTIDGEQENESSSSLEESVSQSPLSKTLIQKDLQNTVNNTFEDHVSSTTINGEEVKVTDLHSNQVDTDTETSLRISTTQSMSNSHSSVLKNNSSASHSTPLFKSALLQSMLGAGRLSTHAKDAVAGLRRNSSQVQDDQNKSDTWSQNTCHGDSPVSSFYSVNSTVIQDGDSVNINNSSSIMHSVRDTPRYYQHDLPHFNGSNGIQKSSTPIYLWSDGSNREASKPDSSLSSVPLDTSTH</sequence>
<dbReference type="OrthoDB" id="6288422at2759"/>
<comment type="similarity">
    <text evidence="1">Belongs to the MAP7 family.</text>
</comment>
<evidence type="ECO:0008006" key="7">
    <source>
        <dbReference type="Google" id="ProtNLM"/>
    </source>
</evidence>
<proteinExistence type="inferred from homology"/>
<feature type="compositionally biased region" description="Low complexity" evidence="4">
    <location>
        <begin position="481"/>
        <end position="490"/>
    </location>
</feature>
<dbReference type="GO" id="GO:0015630">
    <property type="term" value="C:microtubule cytoskeleton"/>
    <property type="evidence" value="ECO:0007669"/>
    <property type="project" value="TreeGrafter"/>
</dbReference>
<feature type="compositionally biased region" description="Polar residues" evidence="4">
    <location>
        <begin position="36"/>
        <end position="58"/>
    </location>
</feature>
<name>A0A4Z2DF36_SCHJA</name>
<feature type="compositionally biased region" description="Polar residues" evidence="4">
    <location>
        <begin position="905"/>
        <end position="925"/>
    </location>
</feature>
<evidence type="ECO:0000256" key="3">
    <source>
        <dbReference type="SAM" id="Coils"/>
    </source>
</evidence>
<gene>
    <name evidence="5" type="ORF">EWB00_001644</name>
</gene>
<feature type="compositionally biased region" description="Polar residues" evidence="4">
    <location>
        <begin position="715"/>
        <end position="741"/>
    </location>
</feature>
<feature type="region of interest" description="Disordered" evidence="4">
    <location>
        <begin position="420"/>
        <end position="494"/>
    </location>
</feature>
<dbReference type="InterPro" id="IPR051483">
    <property type="entry name" value="MAP7_domain-containing"/>
</dbReference>
<evidence type="ECO:0000256" key="1">
    <source>
        <dbReference type="ARBA" id="ARBA00007525"/>
    </source>
</evidence>
<feature type="compositionally biased region" description="Polar residues" evidence="4">
    <location>
        <begin position="327"/>
        <end position="336"/>
    </location>
</feature>
<feature type="compositionally biased region" description="Low complexity" evidence="4">
    <location>
        <begin position="386"/>
        <end position="395"/>
    </location>
</feature>
<reference evidence="5 6" key="1">
    <citation type="submission" date="2019-03" db="EMBL/GenBank/DDBJ databases">
        <title>An improved genome assembly of the fluke Schistosoma japonicum.</title>
        <authorList>
            <person name="Hu W."/>
            <person name="Luo F."/>
            <person name="Yin M."/>
            <person name="Mo X."/>
            <person name="Sun C."/>
            <person name="Wu Q."/>
            <person name="Zhu B."/>
            <person name="Xiang M."/>
            <person name="Wang J."/>
            <person name="Wang Y."/>
            <person name="Zhang T."/>
            <person name="Xu B."/>
            <person name="Zheng H."/>
            <person name="Feng Z."/>
        </authorList>
    </citation>
    <scope>NUCLEOTIDE SEQUENCE [LARGE SCALE GENOMIC DNA]</scope>
    <source>
        <strain evidence="5">HuSjv2</strain>
        <tissue evidence="5">Worms</tissue>
    </source>
</reference>
<evidence type="ECO:0000313" key="5">
    <source>
        <dbReference type="EMBL" id="TNN15081.1"/>
    </source>
</evidence>
<feature type="region of interest" description="Disordered" evidence="4">
    <location>
        <begin position="708"/>
        <end position="752"/>
    </location>
</feature>